<proteinExistence type="predicted"/>
<sequence length="930" mass="108467">MADALVQATISRLGYTEDGVYHREPDCFDGLRDLIRFLHNDDRDMLVRRTCASHNILKHDLVPIMKDEESSEELFDAALRLAVNLCQPTAMALESQRLEEDEKKISVYCELESGLLRSLPAFADPLFFKALAIKLKNFFDLSIEDRAEKKKVLIERIIVLLRYIFAIGYDTAKYAQVQEVDNRVQESVICTFLVSGIPEIIFDVVCSKREREFSLHFLSIFALAVKPFSGTKVAAVGEETERILQEKEKEERRKRVSSSLSHLIAKNKPHPPSGRSFLGGMYEMKGLNAINKDKTFIVNKPLVEYKPMEAMSNRKTTIRLAKNKKITNFTENSLGTGPDASAMTLLSLKNFTTKFIDVCYNRLMKQSKDQAFLSNLSLTHKYSEIYFFVIVEYVMEFARTAKISFEKISQTFCKEFFHFVLAQVQTYFELMKTDKQGVKMYALKAQHAISAYKQIILYLNYLDTDTSDDAKEFYNSICHYIFELEEYREMGYMIMTAVSPSSSTRKLLEDLVIMNHFYLHIMEREVKRGELRKVTKKKRKSTKRKKKAKKNGNEEENQEEEDFDSLPIEQIQANAFLKKYDKTELDEIWENISADLSDIIFTVSLAETVSVIDYLLQASDEDSQGFVFLKIQNALRERRLQDAYNIYHSARIVWNDGTFGSDDMVAEEEFLELQGIFYAELDEYAEKYKKATDLLYGTKEMDQDGNEKEEDKENVEADFNELDEDDQQHVLSEIQFNMDEYLSNYARQDIISWYIFLLKDYNVNSLELNKAILKLFHRIAFDLKSPSRLYNALFFRILTTLHNEIGKLSKAQQKNHIHFDLYRFGHHLLTQFFNHYKERGNILVNELLLPKTAKEAYEIEHGYGTHDGSRGNKDILWPEELEEEVKSLHREYTDFEDKPEGMDVIDFIRANISRERTRAQILKKVKNLYL</sequence>
<accession>A0AC35GWH9</accession>
<reference evidence="2" key="1">
    <citation type="submission" date="2022-11" db="UniProtKB">
        <authorList>
            <consortium name="WormBaseParasite"/>
        </authorList>
    </citation>
    <scope>IDENTIFICATION</scope>
</reference>
<dbReference type="WBParaSite" id="PS1159_v2.g9412.t1">
    <property type="protein sequence ID" value="PS1159_v2.g9412.t1"/>
    <property type="gene ID" value="PS1159_v2.g9412"/>
</dbReference>
<name>A0AC35GWH9_9BILA</name>
<dbReference type="Proteomes" id="UP000887580">
    <property type="component" value="Unplaced"/>
</dbReference>
<evidence type="ECO:0000313" key="1">
    <source>
        <dbReference type="Proteomes" id="UP000887580"/>
    </source>
</evidence>
<organism evidence="1 2">
    <name type="scientific">Panagrolaimus sp. PS1159</name>
    <dbReference type="NCBI Taxonomy" id="55785"/>
    <lineage>
        <taxon>Eukaryota</taxon>
        <taxon>Metazoa</taxon>
        <taxon>Ecdysozoa</taxon>
        <taxon>Nematoda</taxon>
        <taxon>Chromadorea</taxon>
        <taxon>Rhabditida</taxon>
        <taxon>Tylenchina</taxon>
        <taxon>Panagrolaimomorpha</taxon>
        <taxon>Panagrolaimoidea</taxon>
        <taxon>Panagrolaimidae</taxon>
        <taxon>Panagrolaimus</taxon>
    </lineage>
</organism>
<evidence type="ECO:0000313" key="2">
    <source>
        <dbReference type="WBParaSite" id="PS1159_v2.g9412.t1"/>
    </source>
</evidence>
<protein>
    <submittedName>
        <fullName evidence="2">Timeless N-terminal domain-containing protein</fullName>
    </submittedName>
</protein>